<dbReference type="GO" id="GO:0070008">
    <property type="term" value="F:serine-type exopeptidase activity"/>
    <property type="evidence" value="ECO:0007669"/>
    <property type="project" value="InterPro"/>
</dbReference>
<organism evidence="6">
    <name type="scientific">Arcella intermedia</name>
    <dbReference type="NCBI Taxonomy" id="1963864"/>
    <lineage>
        <taxon>Eukaryota</taxon>
        <taxon>Amoebozoa</taxon>
        <taxon>Tubulinea</taxon>
        <taxon>Elardia</taxon>
        <taxon>Arcellinida</taxon>
        <taxon>Sphaerothecina</taxon>
        <taxon>Arcellidae</taxon>
        <taxon>Arcella</taxon>
    </lineage>
</organism>
<dbReference type="PANTHER" id="PTHR11010:SF107">
    <property type="entry name" value="DIPEPTIDYL PEPTIDASE 2"/>
    <property type="match status" value="1"/>
</dbReference>
<evidence type="ECO:0000256" key="3">
    <source>
        <dbReference type="ARBA" id="ARBA00022729"/>
    </source>
</evidence>
<evidence type="ECO:0000256" key="5">
    <source>
        <dbReference type="ARBA" id="ARBA00023180"/>
    </source>
</evidence>
<sequence length="409" mass="44328">MVVFGEHRYYGESLPFGGASWGRASVGFLSSEQALADYALLLVGLQAELGCWDSRVLAFGGSYGGMLAAFLRLKYPHLVSGALAASAPVSSVGVGPSRPSYFTTVTEDYARADPQCPEIVREGFLTIQQLSAAGEAGRQVITEKMSLCDTLGAGDVEQLVLWVMGGLGGIAMVDYPYPTSFSGDLPGWPVDVSCEILKRSNEGVVDSLVNLAQAAGLAYNGTDGNLPCFDIYGEFQFCADPTGCGGGTDGLSWDYQACSEMFTVTSTDFKKDMFPPFEWQLSNLTEYCQKTWGIAPRPHWTSISYGGAHFSGSNVIFSNGRLDPWRGGGLYHNDSGANIWSILIDGGAHHLDLRGSDPRDPESVRQARGFEAAVLESWAFSDKKPVGVTLSEPQFEWVPYWLRNKMQFN</sequence>
<keyword evidence="5" id="KW-0325">Glycoprotein</keyword>
<reference evidence="6" key="1">
    <citation type="journal article" date="2020" name="J. Eukaryot. Microbiol.">
        <title>De novo Sequencing, Assembly and Annotation of the Transcriptome for the Free-Living Testate Amoeba Arcella intermedia.</title>
        <authorList>
            <person name="Ribeiro G.M."/>
            <person name="Porfirio-Sousa A.L."/>
            <person name="Maurer-Alcala X.X."/>
            <person name="Katz L.A."/>
            <person name="Lahr D.J.G."/>
        </authorList>
    </citation>
    <scope>NUCLEOTIDE SEQUENCE</scope>
</reference>
<proteinExistence type="inferred from homology"/>
<keyword evidence="4" id="KW-0378">Hydrolase</keyword>
<dbReference type="InterPro" id="IPR042269">
    <property type="entry name" value="Ser_carbopepase_S28_SKS"/>
</dbReference>
<dbReference type="Gene3D" id="1.20.120.980">
    <property type="entry name" value="Serine carboxypeptidase S28, SKS domain"/>
    <property type="match status" value="1"/>
</dbReference>
<dbReference type="GO" id="GO:0006508">
    <property type="term" value="P:proteolysis"/>
    <property type="evidence" value="ECO:0007669"/>
    <property type="project" value="UniProtKB-KW"/>
</dbReference>
<dbReference type="EMBL" id="GIBP01002329">
    <property type="protein sequence ID" value="NDV31298.1"/>
    <property type="molecule type" value="Transcribed_RNA"/>
</dbReference>
<dbReference type="Gene3D" id="3.40.50.1820">
    <property type="entry name" value="alpha/beta hydrolase"/>
    <property type="match status" value="1"/>
</dbReference>
<comment type="similarity">
    <text evidence="1">Belongs to the peptidase S28 family.</text>
</comment>
<dbReference type="PANTHER" id="PTHR11010">
    <property type="entry name" value="PROTEASE S28 PRO-X CARBOXYPEPTIDASE-RELATED"/>
    <property type="match status" value="1"/>
</dbReference>
<evidence type="ECO:0000256" key="1">
    <source>
        <dbReference type="ARBA" id="ARBA00011079"/>
    </source>
</evidence>
<dbReference type="GO" id="GO:0008239">
    <property type="term" value="F:dipeptidyl-peptidase activity"/>
    <property type="evidence" value="ECO:0007669"/>
    <property type="project" value="TreeGrafter"/>
</dbReference>
<keyword evidence="3" id="KW-0732">Signal</keyword>
<dbReference type="InterPro" id="IPR008758">
    <property type="entry name" value="Peptidase_S28"/>
</dbReference>
<protein>
    <submittedName>
        <fullName evidence="6">Uncharacterized protein</fullName>
    </submittedName>
</protein>
<evidence type="ECO:0000256" key="2">
    <source>
        <dbReference type="ARBA" id="ARBA00022670"/>
    </source>
</evidence>
<keyword evidence="2" id="KW-0645">Protease</keyword>
<name>A0A6B2L363_9EUKA</name>
<dbReference type="AlphaFoldDB" id="A0A6B2L363"/>
<dbReference type="InterPro" id="IPR029058">
    <property type="entry name" value="AB_hydrolase_fold"/>
</dbReference>
<evidence type="ECO:0000313" key="6">
    <source>
        <dbReference type="EMBL" id="NDV31298.1"/>
    </source>
</evidence>
<dbReference type="SUPFAM" id="SSF53474">
    <property type="entry name" value="alpha/beta-Hydrolases"/>
    <property type="match status" value="1"/>
</dbReference>
<dbReference type="Pfam" id="PF05577">
    <property type="entry name" value="Peptidase_S28"/>
    <property type="match status" value="1"/>
</dbReference>
<evidence type="ECO:0000256" key="4">
    <source>
        <dbReference type="ARBA" id="ARBA00022801"/>
    </source>
</evidence>
<accession>A0A6B2L363</accession>